<sequence length="266" mass="30425">MHTITTKPWKLTQAVEHYAESGVRGVSVWQDSAQELGPLKSGDLIRENNLEVVSYVRGGFFPHSSKAKRDKAIHDNKKMIDEAAELGAPMLVLVCGAEPNLDLEESRKQIQGGIEDIVHYAAENKVQLTIEPLHPMYADTRSAINTLRQANVMAEAIASEWVGVAVDVYHLWWDPDLEKEIYRCQEHGNFSAFHICDWNVPTTDLLLDRGLMGEGCIKLDQIKKWVIKSGFEGFHEVEIFSEKFWKQDQKKFMDKIVKSYSDYWRS</sequence>
<feature type="domain" description="Xylose isomerase-like TIM barrel" evidence="1">
    <location>
        <begin position="18"/>
        <end position="248"/>
    </location>
</feature>
<evidence type="ECO:0000313" key="3">
    <source>
        <dbReference type="Proteomes" id="UP000193420"/>
    </source>
</evidence>
<dbReference type="EMBL" id="FXAO01000006">
    <property type="protein sequence ID" value="SMG40841.1"/>
    <property type="molecule type" value="Genomic_DNA"/>
</dbReference>
<dbReference type="STRING" id="188872.SAMN03080602_02910"/>
<dbReference type="Pfam" id="PF01261">
    <property type="entry name" value="AP_endonuc_2"/>
    <property type="match status" value="1"/>
</dbReference>
<evidence type="ECO:0000259" key="1">
    <source>
        <dbReference type="Pfam" id="PF01261"/>
    </source>
</evidence>
<dbReference type="InterPro" id="IPR036237">
    <property type="entry name" value="Xyl_isomerase-like_sf"/>
</dbReference>
<dbReference type="PANTHER" id="PTHR12110">
    <property type="entry name" value="HYDROXYPYRUVATE ISOMERASE"/>
    <property type="match status" value="1"/>
</dbReference>
<accession>A0A1X7KIP5</accession>
<protein>
    <submittedName>
        <fullName evidence="2">Sugar phosphate isomerase/epimerase</fullName>
    </submittedName>
</protein>
<dbReference type="Gene3D" id="3.20.20.150">
    <property type="entry name" value="Divalent-metal-dependent TIM barrel enzymes"/>
    <property type="match status" value="1"/>
</dbReference>
<reference evidence="3" key="1">
    <citation type="submission" date="2017-04" db="EMBL/GenBank/DDBJ databases">
        <authorList>
            <person name="Varghese N."/>
            <person name="Submissions S."/>
        </authorList>
    </citation>
    <scope>NUCLEOTIDE SEQUENCE [LARGE SCALE GENOMIC DNA]</scope>
    <source>
        <strain evidence="3">DSM 19835</strain>
    </source>
</reference>
<dbReference type="Proteomes" id="UP000193420">
    <property type="component" value="Unassembled WGS sequence"/>
</dbReference>
<keyword evidence="3" id="KW-1185">Reference proteome</keyword>
<evidence type="ECO:0000313" key="2">
    <source>
        <dbReference type="EMBL" id="SMG40841.1"/>
    </source>
</evidence>
<name>A0A1X7KIP5_9FLAO</name>
<organism evidence="2 3">
    <name type="scientific">Arenibacter troitsensis</name>
    <dbReference type="NCBI Taxonomy" id="188872"/>
    <lineage>
        <taxon>Bacteria</taxon>
        <taxon>Pseudomonadati</taxon>
        <taxon>Bacteroidota</taxon>
        <taxon>Flavobacteriia</taxon>
        <taxon>Flavobacteriales</taxon>
        <taxon>Flavobacteriaceae</taxon>
        <taxon>Arenibacter</taxon>
    </lineage>
</organism>
<keyword evidence="2" id="KW-0413">Isomerase</keyword>
<dbReference type="SUPFAM" id="SSF51658">
    <property type="entry name" value="Xylose isomerase-like"/>
    <property type="match status" value="1"/>
</dbReference>
<dbReference type="AlphaFoldDB" id="A0A1X7KIP5"/>
<dbReference type="PANTHER" id="PTHR12110:SF52">
    <property type="entry name" value="XYLOSE ISOMERASE"/>
    <property type="match status" value="1"/>
</dbReference>
<dbReference type="InterPro" id="IPR050312">
    <property type="entry name" value="IolE/XylAMocC-like"/>
</dbReference>
<gene>
    <name evidence="2" type="ORF">SAMN03080602_02910</name>
</gene>
<dbReference type="GO" id="GO:0016853">
    <property type="term" value="F:isomerase activity"/>
    <property type="evidence" value="ECO:0007669"/>
    <property type="project" value="UniProtKB-KW"/>
</dbReference>
<dbReference type="InterPro" id="IPR013022">
    <property type="entry name" value="Xyl_isomerase-like_TIM-brl"/>
</dbReference>
<proteinExistence type="predicted"/>